<evidence type="ECO:0000256" key="1">
    <source>
        <dbReference type="ARBA" id="ARBA00022490"/>
    </source>
</evidence>
<dbReference type="Proteomes" id="UP000427769">
    <property type="component" value="Chromosome"/>
</dbReference>
<comment type="subunit">
    <text evidence="5">Heterooligomer composed of large and small subunits.</text>
</comment>
<evidence type="ECO:0000256" key="3">
    <source>
        <dbReference type="ARBA" id="ARBA00022801"/>
    </source>
</evidence>
<dbReference type="InterPro" id="IPR020579">
    <property type="entry name" value="Exonuc_VII_lsu_C"/>
</dbReference>
<dbReference type="InterPro" id="IPR003753">
    <property type="entry name" value="Exonuc_VII_L"/>
</dbReference>
<dbReference type="PANTHER" id="PTHR30008">
    <property type="entry name" value="EXODEOXYRIBONUCLEASE 7 LARGE SUBUNIT"/>
    <property type="match status" value="1"/>
</dbReference>
<proteinExistence type="inferred from homology"/>
<name>A0A5K7YYV1_9BACT</name>
<feature type="domain" description="OB-fold nucleic acid binding" evidence="8">
    <location>
        <begin position="27"/>
        <end position="119"/>
    </location>
</feature>
<gene>
    <name evidence="5 9" type="primary">xseA</name>
    <name evidence="9" type="ORF">DSCW_09770</name>
</gene>
<evidence type="ECO:0000259" key="8">
    <source>
        <dbReference type="Pfam" id="PF13742"/>
    </source>
</evidence>
<evidence type="ECO:0000259" key="7">
    <source>
        <dbReference type="Pfam" id="PF02601"/>
    </source>
</evidence>
<keyword evidence="1 5" id="KW-0963">Cytoplasm</keyword>
<dbReference type="KEGG" id="dwd:DSCW_09770"/>
<dbReference type="Pfam" id="PF02601">
    <property type="entry name" value="Exonuc_VII_L"/>
    <property type="match status" value="1"/>
</dbReference>
<keyword evidence="4 5" id="KW-0269">Exonuclease</keyword>
<dbReference type="GO" id="GO:0009318">
    <property type="term" value="C:exodeoxyribonuclease VII complex"/>
    <property type="evidence" value="ECO:0007669"/>
    <property type="project" value="UniProtKB-UniRule"/>
</dbReference>
<protein>
    <recommendedName>
        <fullName evidence="5">Exodeoxyribonuclease 7 large subunit</fullName>
        <ecNumber evidence="5">3.1.11.6</ecNumber>
    </recommendedName>
    <alternativeName>
        <fullName evidence="5">Exodeoxyribonuclease VII large subunit</fullName>
        <shortName evidence="5">Exonuclease VII large subunit</shortName>
    </alternativeName>
</protein>
<dbReference type="InterPro" id="IPR025824">
    <property type="entry name" value="OB-fold_nuc-bd_dom"/>
</dbReference>
<dbReference type="EC" id="3.1.11.6" evidence="5"/>
<dbReference type="GO" id="GO:0006308">
    <property type="term" value="P:DNA catabolic process"/>
    <property type="evidence" value="ECO:0007669"/>
    <property type="project" value="UniProtKB-UniRule"/>
</dbReference>
<dbReference type="HAMAP" id="MF_00378">
    <property type="entry name" value="Exonuc_7_L"/>
    <property type="match status" value="1"/>
</dbReference>
<reference evidence="9 10" key="1">
    <citation type="submission" date="2019-11" db="EMBL/GenBank/DDBJ databases">
        <title>Comparative genomics of hydrocarbon-degrading Desulfosarcina strains.</title>
        <authorList>
            <person name="Watanabe M."/>
            <person name="Kojima H."/>
            <person name="Fukui M."/>
        </authorList>
    </citation>
    <scope>NUCLEOTIDE SEQUENCE [LARGE SCALE GENOMIC DNA]</scope>
    <source>
        <strain evidence="9 10">PP31</strain>
    </source>
</reference>
<dbReference type="PANTHER" id="PTHR30008:SF0">
    <property type="entry name" value="EXODEOXYRIBONUCLEASE 7 LARGE SUBUNIT"/>
    <property type="match status" value="1"/>
</dbReference>
<comment type="function">
    <text evidence="5">Bidirectionally degrades single-stranded DNA into large acid-insoluble oligonucleotides, which are then degraded further into small acid-soluble oligonucleotides.</text>
</comment>
<comment type="subcellular location">
    <subcellularLocation>
        <location evidence="5 6">Cytoplasm</location>
    </subcellularLocation>
</comment>
<dbReference type="GO" id="GO:0003676">
    <property type="term" value="F:nucleic acid binding"/>
    <property type="evidence" value="ECO:0007669"/>
    <property type="project" value="InterPro"/>
</dbReference>
<sequence length="464" mass="52608">MWSPQQITAFAMKPTTVANNPPKQHIYSISELNSNIKQLLEDKYPFLWISGEISNYRVPSSGHCYFTLKDSRSQISAVLFRNQAASLAFRPKDGMAVIGFGRVAVYEPRGSYQIVFEYLEPRGIGNLQIAFEKLKRQLSAEGLFDELSKKTLPKIPKTIAIVTSPTGAAIRDFIQVAQRRFANLPIQVVPVRVQGESAPREIIQALTWLNEFGSCDVIVLARGGGSIEDLWAFNDEQVARTIFKSRIPVVSAIGHETDFTIADFVADLRAPTPSAAAEIVVPLKTELQSRIYEMKRKLYVSTSSSLKLLEKQFIGLRNRIVHPKRRLQDWRMRQDDLATRLTTTINDVITRKKERIAFRREMLLQGSPVKNITTLRMRLDNFQQALNGEMFYKLQDRRTFLCKNSAMLDALNPMAILQRGYSITRSLPNRTIVRDASEVKTDQQLEVVLASGKLQVTVTDKQTQ</sequence>
<evidence type="ECO:0000256" key="5">
    <source>
        <dbReference type="HAMAP-Rule" id="MF_00378"/>
    </source>
</evidence>
<dbReference type="EMBL" id="AP021875">
    <property type="protein sequence ID" value="BBO73560.1"/>
    <property type="molecule type" value="Genomic_DNA"/>
</dbReference>
<dbReference type="Pfam" id="PF13742">
    <property type="entry name" value="tRNA_anti_2"/>
    <property type="match status" value="1"/>
</dbReference>
<keyword evidence="3 5" id="KW-0378">Hydrolase</keyword>
<keyword evidence="10" id="KW-1185">Reference proteome</keyword>
<evidence type="ECO:0000313" key="9">
    <source>
        <dbReference type="EMBL" id="BBO73560.1"/>
    </source>
</evidence>
<evidence type="ECO:0000313" key="10">
    <source>
        <dbReference type="Proteomes" id="UP000427769"/>
    </source>
</evidence>
<organism evidence="9 10">
    <name type="scientific">Desulfosarcina widdelii</name>
    <dbReference type="NCBI Taxonomy" id="947919"/>
    <lineage>
        <taxon>Bacteria</taxon>
        <taxon>Pseudomonadati</taxon>
        <taxon>Thermodesulfobacteriota</taxon>
        <taxon>Desulfobacteria</taxon>
        <taxon>Desulfobacterales</taxon>
        <taxon>Desulfosarcinaceae</taxon>
        <taxon>Desulfosarcina</taxon>
    </lineage>
</organism>
<comment type="catalytic activity">
    <reaction evidence="5 6">
        <text>Exonucleolytic cleavage in either 5'- to 3'- or 3'- to 5'-direction to yield nucleoside 5'-phosphates.</text>
        <dbReference type="EC" id="3.1.11.6"/>
    </reaction>
</comment>
<accession>A0A5K7YYV1</accession>
<dbReference type="GO" id="GO:0008855">
    <property type="term" value="F:exodeoxyribonuclease VII activity"/>
    <property type="evidence" value="ECO:0007669"/>
    <property type="project" value="UniProtKB-UniRule"/>
</dbReference>
<feature type="domain" description="Exonuclease VII large subunit C-terminal" evidence="7">
    <location>
        <begin position="143"/>
        <end position="456"/>
    </location>
</feature>
<evidence type="ECO:0000256" key="4">
    <source>
        <dbReference type="ARBA" id="ARBA00022839"/>
    </source>
</evidence>
<comment type="similarity">
    <text evidence="5 6">Belongs to the XseA family.</text>
</comment>
<dbReference type="NCBIfam" id="TIGR00237">
    <property type="entry name" value="xseA"/>
    <property type="match status" value="1"/>
</dbReference>
<dbReference type="GO" id="GO:0005737">
    <property type="term" value="C:cytoplasm"/>
    <property type="evidence" value="ECO:0007669"/>
    <property type="project" value="UniProtKB-SubCell"/>
</dbReference>
<dbReference type="AlphaFoldDB" id="A0A5K7YYV1"/>
<dbReference type="CDD" id="cd04489">
    <property type="entry name" value="ExoVII_LU_OBF"/>
    <property type="match status" value="1"/>
</dbReference>
<keyword evidence="2 5" id="KW-0540">Nuclease</keyword>
<evidence type="ECO:0000256" key="6">
    <source>
        <dbReference type="RuleBase" id="RU004355"/>
    </source>
</evidence>
<evidence type="ECO:0000256" key="2">
    <source>
        <dbReference type="ARBA" id="ARBA00022722"/>
    </source>
</evidence>